<evidence type="ECO:0000256" key="1">
    <source>
        <dbReference type="ARBA" id="ARBA00008168"/>
    </source>
</evidence>
<proteinExistence type="inferred from homology"/>
<comment type="similarity">
    <text evidence="1">Belongs to the MinE family.</text>
</comment>
<sequence>MAFARDLTVFAALNCFPESPSTAPFVSSSSPYFSSKIHFSTYSNGTSNKFGTKLRCPHIVPVDHNRSQREYHCFGVKSGMASTIMNQETDDFLLNAVKMNFFERFTLAWKILFPVSTDRRNSNANIAKQRLKMILFADRCAVSDEAKQKIVSNIIKALSDFVEIESRDKVQLSVSTDADLGTVYSVMVPVRRVKPGYQQSDEVFSGITGIQFKDTGEKSGCVDVKFDFYVPEENKWQVP</sequence>
<dbReference type="GO" id="GO:0010020">
    <property type="term" value="P:chloroplast fission"/>
    <property type="evidence" value="ECO:0007669"/>
    <property type="project" value="TreeGrafter"/>
</dbReference>
<dbReference type="AlphaFoldDB" id="A0AAP0GEQ5"/>
<dbReference type="PANTHER" id="PTHR33404">
    <property type="entry name" value="CELL DIVISION TOPOLOGICAL SPECIFICITY FACTOR HOMOLOG, CHLOROPLASTIC"/>
    <property type="match status" value="1"/>
</dbReference>
<organism evidence="2 3">
    <name type="scientific">Platanthera zijinensis</name>
    <dbReference type="NCBI Taxonomy" id="2320716"/>
    <lineage>
        <taxon>Eukaryota</taxon>
        <taxon>Viridiplantae</taxon>
        <taxon>Streptophyta</taxon>
        <taxon>Embryophyta</taxon>
        <taxon>Tracheophyta</taxon>
        <taxon>Spermatophyta</taxon>
        <taxon>Magnoliopsida</taxon>
        <taxon>Liliopsida</taxon>
        <taxon>Asparagales</taxon>
        <taxon>Orchidaceae</taxon>
        <taxon>Orchidoideae</taxon>
        <taxon>Orchideae</taxon>
        <taxon>Orchidinae</taxon>
        <taxon>Platanthera</taxon>
    </lineage>
</organism>
<name>A0AAP0GEQ5_9ASPA</name>
<reference evidence="2 3" key="1">
    <citation type="journal article" date="2022" name="Nat. Plants">
        <title>Genomes of leafy and leafless Platanthera orchids illuminate the evolution of mycoheterotrophy.</title>
        <authorList>
            <person name="Li M.H."/>
            <person name="Liu K.W."/>
            <person name="Li Z."/>
            <person name="Lu H.C."/>
            <person name="Ye Q.L."/>
            <person name="Zhang D."/>
            <person name="Wang J.Y."/>
            <person name="Li Y.F."/>
            <person name="Zhong Z.M."/>
            <person name="Liu X."/>
            <person name="Yu X."/>
            <person name="Liu D.K."/>
            <person name="Tu X.D."/>
            <person name="Liu B."/>
            <person name="Hao Y."/>
            <person name="Liao X.Y."/>
            <person name="Jiang Y.T."/>
            <person name="Sun W.H."/>
            <person name="Chen J."/>
            <person name="Chen Y.Q."/>
            <person name="Ai Y."/>
            <person name="Zhai J.W."/>
            <person name="Wu S.S."/>
            <person name="Zhou Z."/>
            <person name="Hsiao Y.Y."/>
            <person name="Wu W.L."/>
            <person name="Chen Y.Y."/>
            <person name="Lin Y.F."/>
            <person name="Hsu J.L."/>
            <person name="Li C.Y."/>
            <person name="Wang Z.W."/>
            <person name="Zhao X."/>
            <person name="Zhong W.Y."/>
            <person name="Ma X.K."/>
            <person name="Ma L."/>
            <person name="Huang J."/>
            <person name="Chen G.Z."/>
            <person name="Huang M.Z."/>
            <person name="Huang L."/>
            <person name="Peng D.H."/>
            <person name="Luo Y.B."/>
            <person name="Zou S.Q."/>
            <person name="Chen S.P."/>
            <person name="Lan S."/>
            <person name="Tsai W.C."/>
            <person name="Van de Peer Y."/>
            <person name="Liu Z.J."/>
        </authorList>
    </citation>
    <scope>NUCLEOTIDE SEQUENCE [LARGE SCALE GENOMIC DNA]</scope>
    <source>
        <strain evidence="2">Lor287</strain>
    </source>
</reference>
<dbReference type="EMBL" id="JBBWWQ010000002">
    <property type="protein sequence ID" value="KAK8955088.1"/>
    <property type="molecule type" value="Genomic_DNA"/>
</dbReference>
<comment type="caution">
    <text evidence="2">The sequence shown here is derived from an EMBL/GenBank/DDBJ whole genome shotgun (WGS) entry which is preliminary data.</text>
</comment>
<protein>
    <recommendedName>
        <fullName evidence="4">Plastid division regulator MinE</fullName>
    </recommendedName>
</protein>
<evidence type="ECO:0000313" key="3">
    <source>
        <dbReference type="Proteomes" id="UP001418222"/>
    </source>
</evidence>
<evidence type="ECO:0000313" key="2">
    <source>
        <dbReference type="EMBL" id="KAK8955088.1"/>
    </source>
</evidence>
<accession>A0AAP0GEQ5</accession>
<keyword evidence="3" id="KW-1185">Reference proteome</keyword>
<dbReference type="PANTHER" id="PTHR33404:SF2">
    <property type="entry name" value="CELL DIVISION TOPOLOGICAL SPECIFICITY FACTOR HOMOLOG, CHLOROPLASTIC"/>
    <property type="match status" value="1"/>
</dbReference>
<dbReference type="GO" id="GO:0051301">
    <property type="term" value="P:cell division"/>
    <property type="evidence" value="ECO:0007669"/>
    <property type="project" value="InterPro"/>
</dbReference>
<dbReference type="Pfam" id="PF03776">
    <property type="entry name" value="MinE"/>
    <property type="match status" value="1"/>
</dbReference>
<gene>
    <name evidence="2" type="ORF">KSP39_PZI002374</name>
</gene>
<dbReference type="InterPro" id="IPR005527">
    <property type="entry name" value="MinE"/>
</dbReference>
<evidence type="ECO:0008006" key="4">
    <source>
        <dbReference type="Google" id="ProtNLM"/>
    </source>
</evidence>
<dbReference type="Proteomes" id="UP001418222">
    <property type="component" value="Unassembled WGS sequence"/>
</dbReference>
<dbReference type="Gene3D" id="3.30.1070.10">
    <property type="entry name" value="Cell division topological specificity factor MinE"/>
    <property type="match status" value="1"/>
</dbReference>
<dbReference type="InterPro" id="IPR036707">
    <property type="entry name" value="MinE_sf"/>
</dbReference>